<proteinExistence type="predicted"/>
<protein>
    <submittedName>
        <fullName evidence="1">Uncharacterized protein</fullName>
    </submittedName>
</protein>
<reference evidence="1 2" key="1">
    <citation type="submission" date="2018-11" db="EMBL/GenBank/DDBJ databases">
        <title>Novel Erysipelotrichaceae bacterium isolated from small intestine of a swine.</title>
        <authorList>
            <person name="Kim J.S."/>
            <person name="Choe H."/>
            <person name="Lee Y.R."/>
            <person name="Kim K.M."/>
            <person name="Park D.S."/>
        </authorList>
    </citation>
    <scope>NUCLEOTIDE SEQUENCE [LARGE SCALE GENOMIC DNA]</scope>
    <source>
        <strain evidence="1 2">SG0102</strain>
    </source>
</reference>
<dbReference type="AlphaFoldDB" id="A0A3G9JS76"/>
<organism evidence="1 2">
    <name type="scientific">Intestinibaculum porci</name>
    <dbReference type="NCBI Taxonomy" id="2487118"/>
    <lineage>
        <taxon>Bacteria</taxon>
        <taxon>Bacillati</taxon>
        <taxon>Bacillota</taxon>
        <taxon>Erysipelotrichia</taxon>
        <taxon>Erysipelotrichales</taxon>
        <taxon>Erysipelotrichaceae</taxon>
        <taxon>Intestinibaculum</taxon>
    </lineage>
</organism>
<evidence type="ECO:0000313" key="1">
    <source>
        <dbReference type="EMBL" id="BBH27903.1"/>
    </source>
</evidence>
<dbReference type="Proteomes" id="UP000268059">
    <property type="component" value="Chromosome"/>
</dbReference>
<evidence type="ECO:0000313" key="2">
    <source>
        <dbReference type="Proteomes" id="UP000268059"/>
    </source>
</evidence>
<accession>A0A3G9JS76</accession>
<sequence>MNVPAAVRELEKIELMRCSQGNYILDHAPTKTQKTILKSFDIDANVMKRRNRSLCETLEHVSK</sequence>
<dbReference type="EMBL" id="AP019309">
    <property type="protein sequence ID" value="BBH27903.1"/>
    <property type="molecule type" value="Genomic_DNA"/>
</dbReference>
<dbReference type="RefSeq" id="WP_125120583.1">
    <property type="nucleotide sequence ID" value="NZ_AP019309.1"/>
</dbReference>
<dbReference type="OrthoDB" id="1638979at2"/>
<dbReference type="InParanoid" id="A0A3G9JS76"/>
<keyword evidence="2" id="KW-1185">Reference proteome</keyword>
<gene>
    <name evidence="1" type="ORF">SG0102_28370</name>
</gene>
<dbReference type="KEGG" id="ebm:SG0102_28370"/>
<name>A0A3G9JS76_9FIRM</name>